<dbReference type="InterPro" id="IPR038801">
    <property type="entry name" value="TAF1C"/>
</dbReference>
<dbReference type="Ensembl" id="ENSPKIT00000006123.1">
    <property type="protein sequence ID" value="ENSPKIP00000025387.1"/>
    <property type="gene ID" value="ENSPKIG00000008284.1"/>
</dbReference>
<dbReference type="InterPro" id="IPR049087">
    <property type="entry name" value="TAF1C_beta-prop"/>
</dbReference>
<dbReference type="OrthoDB" id="2382881at2759"/>
<feature type="compositionally biased region" description="Low complexity" evidence="1">
    <location>
        <begin position="583"/>
        <end position="595"/>
    </location>
</feature>
<evidence type="ECO:0000256" key="1">
    <source>
        <dbReference type="SAM" id="MobiDB-lite"/>
    </source>
</evidence>
<dbReference type="GO" id="GO:0001164">
    <property type="term" value="F:RNA polymerase I core promoter sequence-specific DNA binding"/>
    <property type="evidence" value="ECO:0007669"/>
    <property type="project" value="TreeGrafter"/>
</dbReference>
<dbReference type="CTD" id="9013"/>
<dbReference type="STRING" id="1676925.ENSPKIP00000025387"/>
<accession>A0A3B3S3W9</accession>
<feature type="region of interest" description="Disordered" evidence="1">
    <location>
        <begin position="568"/>
        <end position="601"/>
    </location>
</feature>
<feature type="region of interest" description="Disordered" evidence="1">
    <location>
        <begin position="826"/>
        <end position="907"/>
    </location>
</feature>
<dbReference type="SUPFAM" id="SSF50978">
    <property type="entry name" value="WD40 repeat-like"/>
    <property type="match status" value="1"/>
</dbReference>
<dbReference type="Pfam" id="PF20641">
    <property type="entry name" value="TAF1C_beta-prop"/>
    <property type="match status" value="1"/>
</dbReference>
<protein>
    <submittedName>
        <fullName evidence="4">TATA-box binding protein associated factor, RNA polymerase I subunit C</fullName>
    </submittedName>
</protein>
<dbReference type="InterPro" id="IPR049090">
    <property type="entry name" value="TAF1C_HB"/>
</dbReference>
<feature type="domain" description="TAF1C helical bundle" evidence="3">
    <location>
        <begin position="521"/>
        <end position="810"/>
    </location>
</feature>
<dbReference type="PANTHER" id="PTHR15319:SF1">
    <property type="entry name" value="TATA BOX-BINDING PROTEIN-ASSOCIATED FACTOR RNA POLYMERASE I SUBUNIT C"/>
    <property type="match status" value="1"/>
</dbReference>
<dbReference type="KEGG" id="pki:111852591"/>
<evidence type="ECO:0000259" key="3">
    <source>
        <dbReference type="Pfam" id="PF20642"/>
    </source>
</evidence>
<sequence length="971" mass="108582">MDSKFPDQLFPVFYYTGPPKKKADCPVHAWGLHGHVYGNDSGSAEVADWSFLAQRKVNGPTWAPVESIVAPLLPPKSVNKWSSRHLPSAMDFPKHMQNFYLYKSEDAFSTMNHLLEDHFDFGSGELKECMKKTTVSMKNMERFMSSAKFIKCPLKPFEKRASLYNNLLGDVIHDIPPGLLGELLYEELTLQREEKQFNEVATGGALGFFLISTSNTSQEGCLVYPRKAALNSLNFHKVVVEFQENIPRPKFMNKPINYGVNGTIRQVSVGPMEESVYVGVRTDYNCGVWVATSAQKPQPLDVVNTQERATCLTVSPHMPGELLVASESGVAYLWTVGRSLQKFREEEGNLYFNAKSPWRWCDFSAHPRVMLYADRTGLELSDIRSKETCSHTVFRIGATSGCKSGERVILSRYLCNVNTHHHLVTTQHSAYIMDERFPCLPMIKWDHMMASPPMFAQAVGTASQHQNTVILGSQSSQELTLLQYSGGNAVAAQVLGAPQKLSCPMKSLADLPVQIPHRQKNVQERLTVPAAGIASIYYDKEESLCVLQLSEVGDIFYQTLRPASQDSLQAAHKEMLNEDSVTEQSGSSPQESQESVNNPRTNIVSQSKCKIVSQSDCPPETSDARIHGINEPCVNMILNPLTEQEDVSLSKDIPRTAKVSKATLLKWKSWLNVLRNGQRSTPRYSQLHWTLKTKDHFTFDGKPRDILGKDQITSLRNNMREVMEKKSVLTCGATSLSPPEVLPTPHPVDTQSWGDDLSQRLSASWEGGWKDWWEEKLGLNREKRIEELRRKRRRLKRTRGPRVALSGSFTTSASYQSDLDGWSSAVSDFGGQDPDLDSSTFSGYLSTQEDSAEPERTGRVLQHEPKGSKLSSEEKSNVTLSRNKAKMPKDPSQEGNPKAPKQLKQDYMSALFSSQEEVVDAGTEGTDFFFPMSLSSQVSSISNSQRKPSLGPFSQSSQSSKQGKKRARMGF</sequence>
<evidence type="ECO:0000313" key="4">
    <source>
        <dbReference type="Ensembl" id="ENSPKIP00000025387.1"/>
    </source>
</evidence>
<name>A0A3B3S3W9_9TELE</name>
<proteinExistence type="predicted"/>
<feature type="compositionally biased region" description="Basic and acidic residues" evidence="1">
    <location>
        <begin position="853"/>
        <end position="876"/>
    </location>
</feature>
<feature type="compositionally biased region" description="Basic residues" evidence="1">
    <location>
        <begin position="962"/>
        <end position="971"/>
    </location>
</feature>
<keyword evidence="5" id="KW-1185">Reference proteome</keyword>
<reference evidence="4" key="2">
    <citation type="submission" date="2025-09" db="UniProtKB">
        <authorList>
            <consortium name="Ensembl"/>
        </authorList>
    </citation>
    <scope>IDENTIFICATION</scope>
</reference>
<feature type="domain" description="TAF1C beta-propeller" evidence="2">
    <location>
        <begin position="278"/>
        <end position="414"/>
    </location>
</feature>
<dbReference type="InterPro" id="IPR036322">
    <property type="entry name" value="WD40_repeat_dom_sf"/>
</dbReference>
<feature type="region of interest" description="Disordered" evidence="1">
    <location>
        <begin position="937"/>
        <end position="971"/>
    </location>
</feature>
<dbReference type="PANTHER" id="PTHR15319">
    <property type="entry name" value="TATA BOX-BINDING PROTEIN ASSOCIATED FACTOR RNA POLYMERASE I SUBUNIT C"/>
    <property type="match status" value="1"/>
</dbReference>
<feature type="compositionally biased region" description="Polar residues" evidence="1">
    <location>
        <begin position="837"/>
        <end position="849"/>
    </location>
</feature>
<dbReference type="AlphaFoldDB" id="A0A3B3S3W9"/>
<dbReference type="GeneTree" id="ENSGT00390000010767"/>
<evidence type="ECO:0000313" key="5">
    <source>
        <dbReference type="Proteomes" id="UP000261540"/>
    </source>
</evidence>
<dbReference type="Proteomes" id="UP000261540">
    <property type="component" value="Unplaced"/>
</dbReference>
<organism evidence="4 5">
    <name type="scientific">Paramormyrops kingsleyae</name>
    <dbReference type="NCBI Taxonomy" id="1676925"/>
    <lineage>
        <taxon>Eukaryota</taxon>
        <taxon>Metazoa</taxon>
        <taxon>Chordata</taxon>
        <taxon>Craniata</taxon>
        <taxon>Vertebrata</taxon>
        <taxon>Euteleostomi</taxon>
        <taxon>Actinopterygii</taxon>
        <taxon>Neopterygii</taxon>
        <taxon>Teleostei</taxon>
        <taxon>Osteoglossocephala</taxon>
        <taxon>Osteoglossomorpha</taxon>
        <taxon>Osteoglossiformes</taxon>
        <taxon>Mormyridae</taxon>
        <taxon>Paramormyrops</taxon>
    </lineage>
</organism>
<dbReference type="Pfam" id="PF20642">
    <property type="entry name" value="TAF1C_HB"/>
    <property type="match status" value="1"/>
</dbReference>
<reference evidence="4" key="1">
    <citation type="submission" date="2025-08" db="UniProtKB">
        <authorList>
            <consortium name="Ensembl"/>
        </authorList>
    </citation>
    <scope>IDENTIFICATION</scope>
</reference>
<evidence type="ECO:0000259" key="2">
    <source>
        <dbReference type="Pfam" id="PF20641"/>
    </source>
</evidence>
<dbReference type="GO" id="GO:0001650">
    <property type="term" value="C:fibrillar center"/>
    <property type="evidence" value="ECO:0007669"/>
    <property type="project" value="TreeGrafter"/>
</dbReference>